<dbReference type="AlphaFoldDB" id="A0A7J8PML7"/>
<evidence type="ECO:0000256" key="5">
    <source>
        <dbReference type="SAM" id="SignalP"/>
    </source>
</evidence>
<evidence type="ECO:0000256" key="4">
    <source>
        <dbReference type="SAM" id="Phobius"/>
    </source>
</evidence>
<dbReference type="PRINTS" id="PR00792">
    <property type="entry name" value="PEPSIN"/>
</dbReference>
<feature type="active site" evidence="2">
    <location>
        <position position="121"/>
    </location>
</feature>
<dbReference type="InterPro" id="IPR032861">
    <property type="entry name" value="TAXi_N"/>
</dbReference>
<feature type="signal peptide" evidence="5">
    <location>
        <begin position="1"/>
        <end position="26"/>
    </location>
</feature>
<dbReference type="Proteomes" id="UP000593578">
    <property type="component" value="Unassembled WGS sequence"/>
</dbReference>
<evidence type="ECO:0000259" key="6">
    <source>
        <dbReference type="PROSITE" id="PS51767"/>
    </source>
</evidence>
<feature type="domain" description="Peptidase A1" evidence="6">
    <location>
        <begin position="103"/>
        <end position="478"/>
    </location>
</feature>
<keyword evidence="3" id="KW-0645">Protease</keyword>
<keyword evidence="4" id="KW-1133">Transmembrane helix</keyword>
<keyword evidence="5" id="KW-0732">Signal</keyword>
<dbReference type="InterPro" id="IPR021109">
    <property type="entry name" value="Peptidase_aspartic_dom_sf"/>
</dbReference>
<proteinExistence type="inferred from homology"/>
<dbReference type="PANTHER" id="PTHR13683">
    <property type="entry name" value="ASPARTYL PROTEASES"/>
    <property type="match status" value="1"/>
</dbReference>
<keyword evidence="3" id="KW-0378">Hydrolase</keyword>
<dbReference type="EMBL" id="JABEZZ010000007">
    <property type="protein sequence ID" value="MBA0590343.1"/>
    <property type="molecule type" value="Genomic_DNA"/>
</dbReference>
<dbReference type="Pfam" id="PF14541">
    <property type="entry name" value="TAXi_C"/>
    <property type="match status" value="1"/>
</dbReference>
<dbReference type="FunFam" id="2.40.70.10:FF:000014">
    <property type="entry name" value="Aspartyl protease family protein 1"/>
    <property type="match status" value="1"/>
</dbReference>
<sequence length="558" mass="61772">MIKRKMSSFTKTIFFLWVLSTKLSDGRIFTFKMHHLFSEPVRNWSNSTGKLSHWPAKGSFEYYAVLAHRDRLLRGRKLSDINATLSFSDGNSTFRISSLGFLHYTTVQLGTPGVKFMVALDTGSDLFWVPCDCTKCAPTEGTTYASVCFLLFVFFSLFILIFYVFFMVSQATLDSRSLSTSALLKDFELSIYDPKGSSTSKRVTCNSSLCAHRNQCLGTFSSCPYIVSYMSAQTSTSGVLLEDVLHLTTEDGHAELVEAYVTFGCGQVQSGSFLDVAAPNGLFGLGMEKIAVPSILSQEGLTANSFSMCFGHDGIGRISFGDKGSPDQEETPFNLNPPHPTYNITITQIRVGTAIIVGDITALFDSGTSFTYLVDPTYSKLAENAQDRRRPPDSRIPFEYCYDMSPDANATLIPSMSLKMKGGSDFPVYDPIIVISTQSKLVYCLAVIRSTELNIIGQNLMTGYRVVFDRERFVLGWKKYDCYDVEETNTSEVESYAVSTPPPVSAGIHNFSTPESTSKDIRNTDSGSCVPLRTCHLHISLLAFFGVVSIYMHMAYMG</sequence>
<keyword evidence="4" id="KW-0812">Transmembrane</keyword>
<dbReference type="InterPro" id="IPR033121">
    <property type="entry name" value="PEPTIDASE_A1"/>
</dbReference>
<keyword evidence="3" id="KW-0064">Aspartyl protease</keyword>
<evidence type="ECO:0000256" key="2">
    <source>
        <dbReference type="PIRSR" id="PIRSR601461-1"/>
    </source>
</evidence>
<dbReference type="Gene3D" id="2.40.70.10">
    <property type="entry name" value="Acid Proteases"/>
    <property type="match status" value="2"/>
</dbReference>
<evidence type="ECO:0000256" key="3">
    <source>
        <dbReference type="RuleBase" id="RU000454"/>
    </source>
</evidence>
<dbReference type="InterPro" id="IPR032799">
    <property type="entry name" value="TAXi_C"/>
</dbReference>
<evidence type="ECO:0000256" key="1">
    <source>
        <dbReference type="ARBA" id="ARBA00007447"/>
    </source>
</evidence>
<protein>
    <recommendedName>
        <fullName evidence="6">Peptidase A1 domain-containing protein</fullName>
    </recommendedName>
</protein>
<comment type="caution">
    <text evidence="7">The sequence shown here is derived from an EMBL/GenBank/DDBJ whole genome shotgun (WGS) entry which is preliminary data.</text>
</comment>
<dbReference type="PANTHER" id="PTHR13683:SF232">
    <property type="entry name" value="OS09G0542100 PROTEIN"/>
    <property type="match status" value="1"/>
</dbReference>
<feature type="transmembrane region" description="Helical" evidence="4">
    <location>
        <begin position="144"/>
        <end position="166"/>
    </location>
</feature>
<dbReference type="InterPro" id="IPR001969">
    <property type="entry name" value="Aspartic_peptidase_AS"/>
</dbReference>
<reference evidence="7 8" key="1">
    <citation type="journal article" date="2019" name="Genome Biol. Evol.">
        <title>Insights into the evolution of the New World diploid cottons (Gossypium, subgenus Houzingenia) based on genome sequencing.</title>
        <authorList>
            <person name="Grover C.E."/>
            <person name="Arick M.A. 2nd"/>
            <person name="Thrash A."/>
            <person name="Conover J.L."/>
            <person name="Sanders W.S."/>
            <person name="Peterson D.G."/>
            <person name="Frelichowski J.E."/>
            <person name="Scheffler J.A."/>
            <person name="Scheffler B.E."/>
            <person name="Wendel J.F."/>
        </authorList>
    </citation>
    <scope>NUCLEOTIDE SEQUENCE [LARGE SCALE GENOMIC DNA]</scope>
    <source>
        <strain evidence="7">8</strain>
        <tissue evidence="7">Leaf</tissue>
    </source>
</reference>
<name>A0A7J8PML7_GOSRA</name>
<accession>A0A7J8PML7</accession>
<dbReference type="SUPFAM" id="SSF50630">
    <property type="entry name" value="Acid proteases"/>
    <property type="match status" value="1"/>
</dbReference>
<feature type="active site" evidence="2">
    <location>
        <position position="365"/>
    </location>
</feature>
<dbReference type="GO" id="GO:0006508">
    <property type="term" value="P:proteolysis"/>
    <property type="evidence" value="ECO:0007669"/>
    <property type="project" value="UniProtKB-KW"/>
</dbReference>
<organism evidence="7 8">
    <name type="scientific">Gossypium raimondii</name>
    <name type="common">Peruvian cotton</name>
    <name type="synonym">Gossypium klotzschianum subsp. raimondii</name>
    <dbReference type="NCBI Taxonomy" id="29730"/>
    <lineage>
        <taxon>Eukaryota</taxon>
        <taxon>Viridiplantae</taxon>
        <taxon>Streptophyta</taxon>
        <taxon>Embryophyta</taxon>
        <taxon>Tracheophyta</taxon>
        <taxon>Spermatophyta</taxon>
        <taxon>Magnoliopsida</taxon>
        <taxon>eudicotyledons</taxon>
        <taxon>Gunneridae</taxon>
        <taxon>Pentapetalae</taxon>
        <taxon>rosids</taxon>
        <taxon>malvids</taxon>
        <taxon>Malvales</taxon>
        <taxon>Malvaceae</taxon>
        <taxon>Malvoideae</taxon>
        <taxon>Gossypium</taxon>
    </lineage>
</organism>
<dbReference type="InterPro" id="IPR001461">
    <property type="entry name" value="Aspartic_peptidase_A1"/>
</dbReference>
<dbReference type="GO" id="GO:0004190">
    <property type="term" value="F:aspartic-type endopeptidase activity"/>
    <property type="evidence" value="ECO:0007669"/>
    <property type="project" value="UniProtKB-KW"/>
</dbReference>
<gene>
    <name evidence="7" type="ORF">Gorai_019055</name>
</gene>
<feature type="chain" id="PRO_5029876477" description="Peptidase A1 domain-containing protein" evidence="5">
    <location>
        <begin position="27"/>
        <end position="558"/>
    </location>
</feature>
<dbReference type="PROSITE" id="PS00141">
    <property type="entry name" value="ASP_PROTEASE"/>
    <property type="match status" value="2"/>
</dbReference>
<comment type="similarity">
    <text evidence="1 3">Belongs to the peptidase A1 family.</text>
</comment>
<dbReference type="PROSITE" id="PS51767">
    <property type="entry name" value="PEPTIDASE_A1"/>
    <property type="match status" value="1"/>
</dbReference>
<dbReference type="Pfam" id="PF14543">
    <property type="entry name" value="TAXi_N"/>
    <property type="match status" value="2"/>
</dbReference>
<keyword evidence="4" id="KW-0472">Membrane</keyword>
<evidence type="ECO:0000313" key="7">
    <source>
        <dbReference type="EMBL" id="MBA0590343.1"/>
    </source>
</evidence>
<evidence type="ECO:0000313" key="8">
    <source>
        <dbReference type="Proteomes" id="UP000593578"/>
    </source>
</evidence>